<protein>
    <submittedName>
        <fullName evidence="8">8-oxo-dGTP pyrophosphatase MutT, NUDIX family</fullName>
    </submittedName>
</protein>
<evidence type="ECO:0000313" key="9">
    <source>
        <dbReference type="Proteomes" id="UP000182762"/>
    </source>
</evidence>
<dbReference type="EMBL" id="FOXX01000013">
    <property type="protein sequence ID" value="SFQ83931.1"/>
    <property type="molecule type" value="Genomic_DNA"/>
</dbReference>
<keyword evidence="4" id="KW-0378">Hydrolase</keyword>
<dbReference type="Gene3D" id="3.90.79.10">
    <property type="entry name" value="Nucleoside Triphosphate Pyrophosphohydrolase"/>
    <property type="match status" value="1"/>
</dbReference>
<evidence type="ECO:0000256" key="6">
    <source>
        <dbReference type="ARBA" id="ARBA00023211"/>
    </source>
</evidence>
<evidence type="ECO:0000256" key="5">
    <source>
        <dbReference type="ARBA" id="ARBA00022842"/>
    </source>
</evidence>
<comment type="cofactor">
    <cofactor evidence="2">
        <name>Mg(2+)</name>
        <dbReference type="ChEBI" id="CHEBI:18420"/>
    </cofactor>
</comment>
<dbReference type="InterPro" id="IPR000086">
    <property type="entry name" value="NUDIX_hydrolase_dom"/>
</dbReference>
<evidence type="ECO:0000259" key="7">
    <source>
        <dbReference type="PROSITE" id="PS51462"/>
    </source>
</evidence>
<keyword evidence="3" id="KW-0479">Metal-binding</keyword>
<reference evidence="8 9" key="1">
    <citation type="submission" date="2016-10" db="EMBL/GenBank/DDBJ databases">
        <authorList>
            <person name="Varghese N."/>
            <person name="Submissions S."/>
        </authorList>
    </citation>
    <scope>NUCLEOTIDE SEQUENCE [LARGE SCALE GENOMIC DNA]</scope>
    <source>
        <strain evidence="8 9">DSM 13796</strain>
    </source>
</reference>
<dbReference type="InterPro" id="IPR015797">
    <property type="entry name" value="NUDIX_hydrolase-like_dom_sf"/>
</dbReference>
<evidence type="ECO:0000256" key="3">
    <source>
        <dbReference type="ARBA" id="ARBA00022723"/>
    </source>
</evidence>
<organism evidence="8 9">
    <name type="scientific">Priestia endophytica DSM 13796</name>
    <dbReference type="NCBI Taxonomy" id="1121089"/>
    <lineage>
        <taxon>Bacteria</taxon>
        <taxon>Bacillati</taxon>
        <taxon>Bacillota</taxon>
        <taxon>Bacilli</taxon>
        <taxon>Bacillales</taxon>
        <taxon>Bacillaceae</taxon>
        <taxon>Priestia</taxon>
    </lineage>
</organism>
<evidence type="ECO:0000256" key="2">
    <source>
        <dbReference type="ARBA" id="ARBA00001946"/>
    </source>
</evidence>
<proteinExistence type="predicted"/>
<dbReference type="PANTHER" id="PTHR12992">
    <property type="entry name" value="NUDIX HYDROLASE"/>
    <property type="match status" value="1"/>
</dbReference>
<gene>
    <name evidence="8" type="ORF">SAMN02745910_04131</name>
</gene>
<dbReference type="GeneID" id="93712696"/>
<name>A0A1I6BSN2_9BACI</name>
<dbReference type="CDD" id="cd03426">
    <property type="entry name" value="NUDIX_CoAse_Nudt7"/>
    <property type="match status" value="1"/>
</dbReference>
<dbReference type="PROSITE" id="PS51462">
    <property type="entry name" value="NUDIX"/>
    <property type="match status" value="1"/>
</dbReference>
<keyword evidence="5" id="KW-0460">Magnesium</keyword>
<keyword evidence="9" id="KW-1185">Reference proteome</keyword>
<comment type="cofactor">
    <cofactor evidence="1">
        <name>Mn(2+)</name>
        <dbReference type="ChEBI" id="CHEBI:29035"/>
    </cofactor>
</comment>
<sequence>MDLEKLQQKLEHRRPSILGSEHFLKYAILIPIVQKEDELHLLFEVRASTMRRQPGEVCFPGGRIEEGDKNEQEAAIRETAEELGISSNKITNVQPLDYFVSPFGMIIYPYVGFIEEAEIFPNQEEVERVFTVPLSYLLHNPPKTFEMNYEVKPADDFPYHLIPGGENYNFRQRPLSEYFYEYNSDVIWGLTGRVLKHFIDVIQKD</sequence>
<accession>A0A1I6BSN2</accession>
<evidence type="ECO:0000256" key="1">
    <source>
        <dbReference type="ARBA" id="ARBA00001936"/>
    </source>
</evidence>
<dbReference type="SUPFAM" id="SSF55811">
    <property type="entry name" value="Nudix"/>
    <property type="match status" value="1"/>
</dbReference>
<comment type="caution">
    <text evidence="8">The sequence shown here is derived from an EMBL/GenBank/DDBJ whole genome shotgun (WGS) entry which is preliminary data.</text>
</comment>
<dbReference type="Proteomes" id="UP000182762">
    <property type="component" value="Unassembled WGS sequence"/>
</dbReference>
<dbReference type="RefSeq" id="WP_061802558.1">
    <property type="nucleotide sequence ID" value="NZ_FOXX01000013.1"/>
</dbReference>
<dbReference type="InterPro" id="IPR045121">
    <property type="entry name" value="CoAse"/>
</dbReference>
<dbReference type="Pfam" id="PF00293">
    <property type="entry name" value="NUDIX"/>
    <property type="match status" value="1"/>
</dbReference>
<feature type="domain" description="Nudix hydrolase" evidence="7">
    <location>
        <begin position="23"/>
        <end position="159"/>
    </location>
</feature>
<dbReference type="PANTHER" id="PTHR12992:SF11">
    <property type="entry name" value="MITOCHONDRIAL COENZYME A DIPHOSPHATASE NUDT8"/>
    <property type="match status" value="1"/>
</dbReference>
<evidence type="ECO:0000313" key="8">
    <source>
        <dbReference type="EMBL" id="SFQ83931.1"/>
    </source>
</evidence>
<keyword evidence="6" id="KW-0464">Manganese</keyword>
<evidence type="ECO:0000256" key="4">
    <source>
        <dbReference type="ARBA" id="ARBA00022801"/>
    </source>
</evidence>